<comment type="caution">
    <text evidence="1">The sequence shown here is derived from an EMBL/GenBank/DDBJ whole genome shotgun (WGS) entry which is preliminary data.</text>
</comment>
<evidence type="ECO:0000313" key="2">
    <source>
        <dbReference type="Proteomes" id="UP000674318"/>
    </source>
</evidence>
<organism evidence="1 2">
    <name type="scientific">Porcisia hertigi</name>
    <dbReference type="NCBI Taxonomy" id="2761500"/>
    <lineage>
        <taxon>Eukaryota</taxon>
        <taxon>Discoba</taxon>
        <taxon>Euglenozoa</taxon>
        <taxon>Kinetoplastea</taxon>
        <taxon>Metakinetoplastina</taxon>
        <taxon>Trypanosomatida</taxon>
        <taxon>Trypanosomatidae</taxon>
        <taxon>Leishmaniinae</taxon>
        <taxon>Porcisia</taxon>
    </lineage>
</organism>
<dbReference type="EMBL" id="JAFJZO010000025">
    <property type="protein sequence ID" value="KAG5502810.1"/>
    <property type="molecule type" value="Genomic_DNA"/>
</dbReference>
<keyword evidence="2" id="KW-1185">Reference proteome</keyword>
<accession>A0A836IT31</accession>
<proteinExistence type="predicted"/>
<dbReference type="AlphaFoldDB" id="A0A836IT31"/>
<name>A0A836IT31_9TRYP</name>
<protein>
    <submittedName>
        <fullName evidence="1">Uncharacterized protein</fullName>
    </submittedName>
</protein>
<reference evidence="1 2" key="1">
    <citation type="submission" date="2021-02" db="EMBL/GenBank/DDBJ databases">
        <title>Porcisia hertigi Genome sequencing and assembly.</title>
        <authorList>
            <person name="Almutairi H."/>
            <person name="Gatherer D."/>
        </authorList>
    </citation>
    <scope>NUCLEOTIDE SEQUENCE [LARGE SCALE GENOMIC DNA]</scope>
    <source>
        <strain evidence="1 2">C119</strain>
    </source>
</reference>
<gene>
    <name evidence="1" type="ORF">JKF63_04578</name>
</gene>
<dbReference type="RefSeq" id="XP_067756582.1">
    <property type="nucleotide sequence ID" value="XM_067900561.1"/>
</dbReference>
<dbReference type="KEGG" id="phet:94290638"/>
<dbReference type="GeneID" id="94290638"/>
<evidence type="ECO:0000313" key="1">
    <source>
        <dbReference type="EMBL" id="KAG5502810.1"/>
    </source>
</evidence>
<dbReference type="Proteomes" id="UP000674318">
    <property type="component" value="Unassembled WGS sequence"/>
</dbReference>
<dbReference type="OrthoDB" id="264345at2759"/>
<sequence>MHNMAETTFELHHIRCCGAKEEKELSPEATASTTVHHSTSGSSYTTEVLLKLGAPTFLASTGRFSHADSPTLMCYMCPAYILQAGCPALRELLLDAFQGDSSEVRGVDNETGMESAAALVLPSSLPPVSIDLSFLGRDVFEVVAVYLEHFYALDYSANTTTTTSILSTPAQQSGTYLSPSSARTPSPLRRPLNFEDLYALSTWEHYYVLCQLLGLARSRVDSLRLAECGAWVDLLGDAAAPSSSEGEMRRKPRVAVEHDAGLSQQRIECFSLVNRQRMWSRLCQILEAALRLGMLSLRVLCATVAANMLVDLDASSLTQLMQFSGDDSSINKIPPFTAEAREQLLQRFPWLKLA</sequence>